<dbReference type="EMBL" id="WWSB01000008">
    <property type="protein sequence ID" value="MZK18028.1"/>
    <property type="molecule type" value="Genomic_DNA"/>
</dbReference>
<comment type="caution">
    <text evidence="1">The sequence shown here is derived from an EMBL/GenBank/DDBJ whole genome shotgun (WGS) entry which is preliminary data.</text>
</comment>
<evidence type="ECO:0000313" key="1">
    <source>
        <dbReference type="EMBL" id="MZK18028.1"/>
    </source>
</evidence>
<dbReference type="AlphaFoldDB" id="A0A845KM46"/>
<dbReference type="Proteomes" id="UP000446719">
    <property type="component" value="Unassembled WGS sequence"/>
</dbReference>
<proteinExistence type="predicted"/>
<gene>
    <name evidence="1" type="ORF">GT565_07880</name>
</gene>
<accession>A0A845KM46</accession>
<reference evidence="1 2" key="1">
    <citation type="journal article" date="2019" name="Nat. Med.">
        <title>A library of human gut bacterial isolates paired with longitudinal multiomics data enables mechanistic microbiome research.</title>
        <authorList>
            <person name="Poyet M."/>
            <person name="Groussin M."/>
            <person name="Gibbons S.M."/>
            <person name="Avila-Pacheco J."/>
            <person name="Jiang X."/>
            <person name="Kearney S.M."/>
            <person name="Perrotta A.R."/>
            <person name="Berdy B."/>
            <person name="Zhao S."/>
            <person name="Lieberman T.D."/>
            <person name="Swanson P.K."/>
            <person name="Smith M."/>
            <person name="Roesemann S."/>
            <person name="Alexander J.E."/>
            <person name="Rich S.A."/>
            <person name="Livny J."/>
            <person name="Vlamakis H."/>
            <person name="Clish C."/>
            <person name="Bullock K."/>
            <person name="Deik A."/>
            <person name="Scott J."/>
            <person name="Pierce K.A."/>
            <person name="Xavier R.J."/>
            <person name="Alm E.J."/>
        </authorList>
    </citation>
    <scope>NUCLEOTIDE SEQUENCE [LARGE SCALE GENOMIC DNA]</scope>
    <source>
        <strain evidence="1 2">BIOML-A7</strain>
    </source>
</reference>
<name>A0A845KM46_9FIRM</name>
<sequence length="178" mass="20887">MTEFDYNEYYKNAQEDIMELIQEYPFTKRVIIPSVIPEPIILNVVAVNNGLIQECNAQENDFKGEYSKELKIIIPYDYTRNGCKIYGASWIDLEKIPQKDYHFNGKENGKYLFCVGVPQSFIHLKNVILENVRTAESMMIAYESYQRGITNKVDLIAYSHGEEGKNEYSRNRKRYRTI</sequence>
<organism evidence="1 2">
    <name type="scientific">Dorea longicatena</name>
    <dbReference type="NCBI Taxonomy" id="88431"/>
    <lineage>
        <taxon>Bacteria</taxon>
        <taxon>Bacillati</taxon>
        <taxon>Bacillota</taxon>
        <taxon>Clostridia</taxon>
        <taxon>Lachnospirales</taxon>
        <taxon>Lachnospiraceae</taxon>
        <taxon>Dorea</taxon>
    </lineage>
</organism>
<protein>
    <submittedName>
        <fullName evidence="1">Uncharacterized protein</fullName>
    </submittedName>
</protein>
<evidence type="ECO:0000313" key="2">
    <source>
        <dbReference type="Proteomes" id="UP000446719"/>
    </source>
</evidence>
<dbReference type="RefSeq" id="WP_161159151.1">
    <property type="nucleotide sequence ID" value="NZ_WWSB01000008.1"/>
</dbReference>